<accession>A0A0F5LE60</accession>
<proteinExistence type="inferred from homology"/>
<dbReference type="InterPro" id="IPR036111">
    <property type="entry name" value="Mal/L-sulfo/L-lacto_DH-like_sf"/>
</dbReference>
<evidence type="ECO:0000256" key="1">
    <source>
        <dbReference type="ARBA" id="ARBA00006056"/>
    </source>
</evidence>
<comment type="similarity">
    <text evidence="1">Belongs to the LDH2/MDH2 oxidoreductase family.</text>
</comment>
<dbReference type="PATRIC" id="fig|1121477.3.peg.70"/>
<reference evidence="4 6" key="2">
    <citation type="submission" date="2016-11" db="EMBL/GenBank/DDBJ databases">
        <authorList>
            <person name="Jaros S."/>
            <person name="Januszkiewicz K."/>
            <person name="Wedrychowicz H."/>
        </authorList>
    </citation>
    <scope>NUCLEOTIDE SEQUENCE [LARGE SCALE GENOMIC DNA]</scope>
    <source>
        <strain evidence="4 6">DSM 17137</strain>
    </source>
</reference>
<dbReference type="SUPFAM" id="SSF89733">
    <property type="entry name" value="L-sulfolactate dehydrogenase-like"/>
    <property type="match status" value="1"/>
</dbReference>
<evidence type="ECO:0000313" key="3">
    <source>
        <dbReference type="EMBL" id="KKB80633.1"/>
    </source>
</evidence>
<dbReference type="PROSITE" id="PS00018">
    <property type="entry name" value="EF_HAND_1"/>
    <property type="match status" value="1"/>
</dbReference>
<evidence type="ECO:0000256" key="2">
    <source>
        <dbReference type="ARBA" id="ARBA00023002"/>
    </source>
</evidence>
<dbReference type="EMBL" id="FQVC01000001">
    <property type="protein sequence ID" value="SHE50190.1"/>
    <property type="molecule type" value="Genomic_DNA"/>
</dbReference>
<reference evidence="3 5" key="1">
    <citation type="submission" date="2015-03" db="EMBL/GenBank/DDBJ databases">
        <authorList>
            <person name="Hassan Y.I."/>
            <person name="Lepp D."/>
            <person name="Zhou T."/>
        </authorList>
    </citation>
    <scope>NUCLEOTIDE SEQUENCE [LARGE SCALE GENOMIC DNA]</scope>
    <source>
        <strain evidence="3 5">DSM 17137</strain>
    </source>
</reference>
<dbReference type="Proteomes" id="UP000184533">
    <property type="component" value="Unassembled WGS sequence"/>
</dbReference>
<dbReference type="InterPro" id="IPR043143">
    <property type="entry name" value="Mal/L-sulf/L-lact_DH-like_NADP"/>
</dbReference>
<dbReference type="GO" id="GO:0016491">
    <property type="term" value="F:oxidoreductase activity"/>
    <property type="evidence" value="ECO:0007669"/>
    <property type="project" value="UniProtKB-KW"/>
</dbReference>
<dbReference type="AlphaFoldDB" id="A0A0F5LE60"/>
<dbReference type="RefSeq" id="WP_046136392.1">
    <property type="nucleotide sequence ID" value="NZ_FQVC01000001.1"/>
</dbReference>
<dbReference type="PANTHER" id="PTHR11091:SF0">
    <property type="entry name" value="MALATE DEHYDROGENASE"/>
    <property type="match status" value="1"/>
</dbReference>
<dbReference type="Proteomes" id="UP000033608">
    <property type="component" value="Unassembled WGS sequence"/>
</dbReference>
<dbReference type="Gene3D" id="3.30.1370.60">
    <property type="entry name" value="Hypothetical oxidoreductase yiak, domain 2"/>
    <property type="match status" value="1"/>
</dbReference>
<keyword evidence="5" id="KW-1185">Reference proteome</keyword>
<name>A0A0F5LE60_9HYPH</name>
<evidence type="ECO:0000313" key="6">
    <source>
        <dbReference type="Proteomes" id="UP000184533"/>
    </source>
</evidence>
<dbReference type="InterPro" id="IPR018247">
    <property type="entry name" value="EF_Hand_1_Ca_BS"/>
</dbReference>
<dbReference type="Gene3D" id="1.10.1530.10">
    <property type="match status" value="1"/>
</dbReference>
<sequence>MSDDDNERRLSLSEIQLLATNVLTANGVSAAQADAVARNVTAAEADECRSHGVYRLLGYVRAVANGKADGRAVPKLVQETPAILRVDAGRGFAPLANEVGRPALIAAAQSLGIAVLAINHCYHNSAMWADLEPLAEAGLVSIGMTAGQRTVAPHGGSKPIFGTNPFAFGWPRPDGNPFVFDFATSAVARGEIELHQRAGKSIPLGWAIDADGQPTIDPALGLAGALLPFGGHKGTALALMVELLAGPMIGDLTSQESFAEDEGLGSPPLGGELIIAFDPQRFLGAGFASNMARAETLFASITNQDGVRLAGDRRLEARARSASEGVMVPIRLLEELDAARSSGIA</sequence>
<dbReference type="EMBL" id="LAJF01000101">
    <property type="protein sequence ID" value="KKB80633.1"/>
    <property type="molecule type" value="Genomic_DNA"/>
</dbReference>
<dbReference type="InterPro" id="IPR043144">
    <property type="entry name" value="Mal/L-sulf/L-lact_DH-like_ah"/>
</dbReference>
<dbReference type="InterPro" id="IPR003767">
    <property type="entry name" value="Malate/L-lactate_DH-like"/>
</dbReference>
<dbReference type="Pfam" id="PF02615">
    <property type="entry name" value="Ldh_2"/>
    <property type="match status" value="1"/>
</dbReference>
<keyword evidence="2" id="KW-0560">Oxidoreductase</keyword>
<organism evidence="3 5">
    <name type="scientific">Devosia limi DSM 17137</name>
    <dbReference type="NCBI Taxonomy" id="1121477"/>
    <lineage>
        <taxon>Bacteria</taxon>
        <taxon>Pseudomonadati</taxon>
        <taxon>Pseudomonadota</taxon>
        <taxon>Alphaproteobacteria</taxon>
        <taxon>Hyphomicrobiales</taxon>
        <taxon>Devosiaceae</taxon>
        <taxon>Devosia</taxon>
    </lineage>
</organism>
<dbReference type="STRING" id="1121477.SAMN02745223_00566"/>
<protein>
    <submittedName>
        <fullName evidence="4">Malate/lactate/ureidoglycolate dehydrogenase, LDH2 family</fullName>
    </submittedName>
    <submittedName>
        <fullName evidence="3">Oxidoreductase</fullName>
    </submittedName>
</protein>
<gene>
    <name evidence="4" type="ORF">SAMN02745223_00566</name>
    <name evidence="3" type="ORF">VW29_16625</name>
</gene>
<dbReference type="PANTHER" id="PTHR11091">
    <property type="entry name" value="OXIDOREDUCTASE-RELATED"/>
    <property type="match status" value="1"/>
</dbReference>
<dbReference type="OrthoDB" id="9811519at2"/>
<evidence type="ECO:0000313" key="4">
    <source>
        <dbReference type="EMBL" id="SHE50190.1"/>
    </source>
</evidence>
<evidence type="ECO:0000313" key="5">
    <source>
        <dbReference type="Proteomes" id="UP000033608"/>
    </source>
</evidence>